<accession>A0AAV9XUN2</accession>
<dbReference type="AlphaFoldDB" id="A0AAV9XUN2"/>
<protein>
    <submittedName>
        <fullName evidence="1">Uncharacterized protein</fullName>
    </submittedName>
</protein>
<dbReference type="EMBL" id="JAWDEY010000032">
    <property type="protein sequence ID" value="KAK6588450.1"/>
    <property type="molecule type" value="Genomic_DNA"/>
</dbReference>
<sequence length="804" mass="94537">MNKGKHLNSIKLDNFESPEILVENYKREIEIKRLHEILHSMLLEENESIVHLLNTAYCDYSSISTEMLPLIDSFLPSIKQFQDNIDCNINDVSLIVESYSNNISDKANKHLRLLTQKTELFLLKKCDIEINRCKEILGATMKLFRKHRSLISLHTIKIVHYCIIKVNKLKLTFEYFSNVALQETTPENCTKIRNIDKCFTLCDNFTVELREIVLSASEKLLSMKNDFLYGREGSHYNCYMVFQCIFLLKLKSSFISQIKEYLDSKIIGLNVNNFEDRLGFSNFILDLLQIFDDKNILYLIENMVFSVVISGKDQFLEFIIDVYINGIVLYLLEISEKELPDKIIPPTAPMDLYLHQLNSLIKFIEKSELLLTNYSLNSFSIEMLEETKFKILTYFRRNSSINNYTKKWKFGKYWNLLYRNILNRRINIRNEPVEFSKVYVYDGCKYWLKYTIEVIRQIRWILGTSSIQNNSALPPSRFMVPLFPRCLYTSFSFLYDYADYIISFEGIYLTKNNPHGDEDNKFIWLKNVKPEHICCIILDVFSFKKWVREKFLNEIFHHIDVVDSEYTISNKFRVQNCFIDIPNLKSTVEVNLMNNGFFMHIENNVIKVLIDKMGLYLNNQIMHSFDSGLRTIPCLHRLTNSVLSNSNDDYKATRVPSNYVENAKKPIELFLSFSSNAINSIINDLDKNILQELYDFYSKLLSKTLEFVFDNIRLICEKQLTSSRNQFISLQKLTTNKTFETANVLDPNALIGQYLIDIKFWIELTSKTISNFFISINADKLYQSVELLFENNHSYVELIRLLES</sequence>
<name>A0AAV9XUN2_9CRYT</name>
<evidence type="ECO:0000313" key="2">
    <source>
        <dbReference type="Proteomes" id="UP001311799"/>
    </source>
</evidence>
<organism evidence="1 2">
    <name type="scientific">Cryptosporidium xiaoi</name>
    <dbReference type="NCBI Taxonomy" id="659607"/>
    <lineage>
        <taxon>Eukaryota</taxon>
        <taxon>Sar</taxon>
        <taxon>Alveolata</taxon>
        <taxon>Apicomplexa</taxon>
        <taxon>Conoidasida</taxon>
        <taxon>Coccidia</taxon>
        <taxon>Eucoccidiorida</taxon>
        <taxon>Eimeriorina</taxon>
        <taxon>Cryptosporidiidae</taxon>
        <taxon>Cryptosporidium</taxon>
    </lineage>
</organism>
<gene>
    <name evidence="1" type="ORF">RS030_4682</name>
</gene>
<evidence type="ECO:0000313" key="1">
    <source>
        <dbReference type="EMBL" id="KAK6588450.1"/>
    </source>
</evidence>
<comment type="caution">
    <text evidence="1">The sequence shown here is derived from an EMBL/GenBank/DDBJ whole genome shotgun (WGS) entry which is preliminary data.</text>
</comment>
<reference evidence="1 2" key="1">
    <citation type="submission" date="2023-10" db="EMBL/GenBank/DDBJ databases">
        <title>Comparative genomics analysis reveals potential genetic determinants of host preference in Cryptosporidium xiaoi.</title>
        <authorList>
            <person name="Xiao L."/>
            <person name="Li J."/>
        </authorList>
    </citation>
    <scope>NUCLEOTIDE SEQUENCE [LARGE SCALE GENOMIC DNA]</scope>
    <source>
        <strain evidence="1 2">52996</strain>
    </source>
</reference>
<dbReference type="Proteomes" id="UP001311799">
    <property type="component" value="Unassembled WGS sequence"/>
</dbReference>
<proteinExistence type="predicted"/>
<keyword evidence="2" id="KW-1185">Reference proteome</keyword>